<reference evidence="4" key="1">
    <citation type="submission" date="2021-03" db="EMBL/GenBank/DDBJ databases">
        <authorList>
            <person name="Tran Van P."/>
        </authorList>
    </citation>
    <scope>NUCLEOTIDE SEQUENCE</scope>
</reference>
<keyword evidence="2" id="KW-0645">Protease</keyword>
<name>A0ABN7PDX7_TIMPD</name>
<evidence type="ECO:0000313" key="4">
    <source>
        <dbReference type="EMBL" id="CAG2066003.1"/>
    </source>
</evidence>
<comment type="caution">
    <text evidence="4">The sequence shown here is derived from an EMBL/GenBank/DDBJ whole genome shotgun (WGS) entry which is preliminary data.</text>
</comment>
<dbReference type="PANTHER" id="PTHR12473">
    <property type="entry name" value="UBIQUITIN CARBOXYL-TERMINAL HYDROLASE MINDY-4-RELATED"/>
    <property type="match status" value="1"/>
</dbReference>
<accession>A0ABN7PDX7</accession>
<comment type="similarity">
    <text evidence="1 2">Belongs to the MINDY deubiquitinase family. FAM188 subfamily.</text>
</comment>
<dbReference type="InterPro" id="IPR039785">
    <property type="entry name" value="MINY3/4"/>
</dbReference>
<keyword evidence="2" id="KW-0788">Thiol protease</keyword>
<dbReference type="Pfam" id="PF13898">
    <property type="entry name" value="MINDY-3_4_CD"/>
    <property type="match status" value="1"/>
</dbReference>
<protein>
    <recommendedName>
        <fullName evidence="2">Ubiquitin carboxyl-terminal hydrolase MINDY</fullName>
        <ecNumber evidence="2">3.4.19.12</ecNumber>
    </recommendedName>
</protein>
<dbReference type="SMART" id="SM01174">
    <property type="entry name" value="DUF4205"/>
    <property type="match status" value="1"/>
</dbReference>
<feature type="domain" description="Deubiquitinating enzyme MINDY-3/4 conserved" evidence="3">
    <location>
        <begin position="1"/>
        <end position="130"/>
    </location>
</feature>
<evidence type="ECO:0000256" key="2">
    <source>
        <dbReference type="RuleBase" id="RU367088"/>
    </source>
</evidence>
<feature type="non-terminal residue" evidence="4">
    <location>
        <position position="1"/>
    </location>
</feature>
<sequence length="134" mass="15318">ALPQFGVLARSEVGFLLWEDTNDGKVDETHQPGSRLKTPSLPVWVCCCSGHYGVLFNTNRELLRNYHAERRFDLYYYTCGGTLNLLSVDTRYEQEEGAETSSRTRDELGTPPLEKLIHTKWQGAHIHWNTPPLV</sequence>
<organism evidence="4 5">
    <name type="scientific">Timema podura</name>
    <name type="common">Walking stick</name>
    <dbReference type="NCBI Taxonomy" id="61482"/>
    <lineage>
        <taxon>Eukaryota</taxon>
        <taxon>Metazoa</taxon>
        <taxon>Ecdysozoa</taxon>
        <taxon>Arthropoda</taxon>
        <taxon>Hexapoda</taxon>
        <taxon>Insecta</taxon>
        <taxon>Pterygota</taxon>
        <taxon>Neoptera</taxon>
        <taxon>Polyneoptera</taxon>
        <taxon>Phasmatodea</taxon>
        <taxon>Timematodea</taxon>
        <taxon>Timematoidea</taxon>
        <taxon>Timematidae</taxon>
        <taxon>Timema</taxon>
    </lineage>
</organism>
<keyword evidence="2" id="KW-0833">Ubl conjugation pathway</keyword>
<dbReference type="EC" id="3.4.19.12" evidence="2"/>
<gene>
    <name evidence="4" type="ORF">TPAB3V08_LOCUS12946</name>
</gene>
<evidence type="ECO:0000313" key="5">
    <source>
        <dbReference type="Proteomes" id="UP001153148"/>
    </source>
</evidence>
<evidence type="ECO:0000256" key="1">
    <source>
        <dbReference type="ARBA" id="ARBA00011074"/>
    </source>
</evidence>
<dbReference type="EMBL" id="CAJPIN010049230">
    <property type="protein sequence ID" value="CAG2066003.1"/>
    <property type="molecule type" value="Genomic_DNA"/>
</dbReference>
<comment type="catalytic activity">
    <reaction evidence="2">
        <text>Thiol-dependent hydrolysis of ester, thioester, amide, peptide and isopeptide bonds formed by the C-terminal Gly of ubiquitin (a 76-residue protein attached to proteins as an intracellular targeting signal).</text>
        <dbReference type="EC" id="3.4.19.12"/>
    </reaction>
</comment>
<dbReference type="PANTHER" id="PTHR12473:SF8">
    <property type="entry name" value="UBIQUITIN CARBOXYL-TERMINAL HYDROLASE MINDY-4-RELATED"/>
    <property type="match status" value="1"/>
</dbReference>
<keyword evidence="2" id="KW-0378">Hydrolase</keyword>
<keyword evidence="5" id="KW-1185">Reference proteome</keyword>
<dbReference type="Proteomes" id="UP001153148">
    <property type="component" value="Unassembled WGS sequence"/>
</dbReference>
<dbReference type="InterPro" id="IPR025257">
    <property type="entry name" value="MINDY-3/4_CD"/>
</dbReference>
<proteinExistence type="inferred from homology"/>
<evidence type="ECO:0000259" key="3">
    <source>
        <dbReference type="SMART" id="SM01174"/>
    </source>
</evidence>
<comment type="function">
    <text evidence="2">Hydrolase that can remove 'Lys-48'-linked conjugated ubiquitin from proteins.</text>
</comment>